<dbReference type="Gene3D" id="1.25.40.10">
    <property type="entry name" value="Tetratricopeptide repeat domain"/>
    <property type="match status" value="4"/>
</dbReference>
<dbReference type="Pfam" id="PF13374">
    <property type="entry name" value="TPR_10"/>
    <property type="match status" value="4"/>
</dbReference>
<dbReference type="Gene3D" id="3.40.50.300">
    <property type="entry name" value="P-loop containing nucleotide triphosphate hydrolases"/>
    <property type="match status" value="1"/>
</dbReference>
<protein>
    <submittedName>
        <fullName evidence="3">Toll/interleukin-1 receptor domain-containing protein</fullName>
    </submittedName>
</protein>
<dbReference type="InterPro" id="IPR053137">
    <property type="entry name" value="NLR-like"/>
</dbReference>
<keyword evidence="3" id="KW-0675">Receptor</keyword>
<dbReference type="GO" id="GO:0007165">
    <property type="term" value="P:signal transduction"/>
    <property type="evidence" value="ECO:0007669"/>
    <property type="project" value="InterPro"/>
</dbReference>
<dbReference type="PANTHER" id="PTHR46082:SF6">
    <property type="entry name" value="AAA+ ATPASE DOMAIN-CONTAINING PROTEIN-RELATED"/>
    <property type="match status" value="1"/>
</dbReference>
<dbReference type="InterPro" id="IPR027417">
    <property type="entry name" value="P-loop_NTPase"/>
</dbReference>
<dbReference type="InterPro" id="IPR011990">
    <property type="entry name" value="TPR-like_helical_dom_sf"/>
</dbReference>
<proteinExistence type="predicted"/>
<dbReference type="SUPFAM" id="SSF52200">
    <property type="entry name" value="Toll/Interleukin receptor TIR domain"/>
    <property type="match status" value="1"/>
</dbReference>
<dbReference type="PROSITE" id="PS50104">
    <property type="entry name" value="TIR"/>
    <property type="match status" value="1"/>
</dbReference>
<dbReference type="Pfam" id="PF13676">
    <property type="entry name" value="TIR_2"/>
    <property type="match status" value="1"/>
</dbReference>
<dbReference type="InterPro" id="IPR035897">
    <property type="entry name" value="Toll_tir_struct_dom_sf"/>
</dbReference>
<organism evidence="3 4">
    <name type="scientific">Frankia nepalensis</name>
    <dbReference type="NCBI Taxonomy" id="1836974"/>
    <lineage>
        <taxon>Bacteria</taxon>
        <taxon>Bacillati</taxon>
        <taxon>Actinomycetota</taxon>
        <taxon>Actinomycetes</taxon>
        <taxon>Frankiales</taxon>
        <taxon>Frankiaceae</taxon>
        <taxon>Frankia</taxon>
    </lineage>
</organism>
<dbReference type="AlphaFoldDB" id="A0A937UM65"/>
<feature type="domain" description="TIR" evidence="2">
    <location>
        <begin position="37"/>
        <end position="168"/>
    </location>
</feature>
<accession>A0A937UM65</accession>
<sequence>MSEADAGGAGLPEPRTAAEPTAARGPGAPPGSVSEPERWDFLVSYASPDKGWAEWIAWELENAGCRVWFEDWDAPPGSQAVAAVDQAVQRAERTVVVWSPAYAGSTATGQWHVAYKTDQDGGGRRVLVVRIVDFELSGLLQPITPIDLFGRSEPEVRAVLRLAARRAISGERGKPKARPPFPGSAPLVGPPPFPGGKPPVWRVPWSPNPHFAGREGDLAALRAALGSGPAAVIPVALYGLGGVGKTQLAAEYCHRYKADYDVVWWVPAESSAVALTSLAELAAHLGIREEASYPDAFADAGTRFTEGHAAGGQMAVAAGIGTSLDSRAAGAVEALRRGRPYRRWLVVVDNAEAPSDLHGLLSAAGGDGHVIVTSRDPAWAGHARAIELDVLDRAESVALLRARCRWLTDADADRLADLLGDLPLALEQAAGWLSTTGMKVDLYARLLTARTSEILATGKPAYYPVPVAAAWTVALDRLSDPVAHAVLRLLAVLAPRPVPVDLVVDADLGEPTDPLAVLDAVDRVSRQGLVRVTGEGLVMHRLVQAVLRERATPADLAEARGRARALLAAAAPGNPTEPANWPTYALIYPHALSVDLVDAPLEDRASRRLLLDLVRSQGAAGNARAVVGLARDARQRWTSALGADHPDVLSAMRLEAGSLFGLGRLAAARDLEREVLRRLRELAGEDDPATMNAKSALADTLWSTGEFDEASRLDAEVFAARTRLLGPDDPSRLRAATQRSDGLAQLGEHAQAETLRVDTYARARAALGDDHPDTLRAQVRVARSLRHRGEYGPAAAVFDDVLRRRRTLFGDDDRRTLDAALELATCLRTAGRLTESAALLRQVVDGRRRVLGEDHPDTMSATRELARAVLRTEEPAAAVGLFRQVRAAYGRRLGVGHPSALTAAIDVAEALRELGDHAGALVVLRDLPARDPALADQPDMIGVDARLAGCLWLLGEHVEAARLRADVLDRCRRAFGEDHPETLRAAGLLADSLERTSQAEAALELRAHTLDRVRASLGPDHPQTLSAIAGLAESRERLGDQAEAARLHREVLVATRRMLGDGHPDTAAARMRLARALGSRGDWTGAAALLTEARSSYVDLYGPDNQRVVEVDYALAACASAVDDHAEARRIHTELRYRCRSALGEDHPWTLRVGRALTADLAALGERDAAVTLAEDVLERARRTLGGDHEETLAAAETVAWLRSAGQDANEG</sequence>
<dbReference type="SUPFAM" id="SSF48452">
    <property type="entry name" value="TPR-like"/>
    <property type="match status" value="4"/>
</dbReference>
<evidence type="ECO:0000256" key="1">
    <source>
        <dbReference type="SAM" id="MobiDB-lite"/>
    </source>
</evidence>
<dbReference type="RefSeq" id="WP_203004094.1">
    <property type="nucleotide sequence ID" value="NZ_JADWYU010000188.1"/>
</dbReference>
<dbReference type="EMBL" id="JAEACQ010000192">
    <property type="protein sequence ID" value="MBL7628574.1"/>
    <property type="molecule type" value="Genomic_DNA"/>
</dbReference>
<evidence type="ECO:0000259" key="2">
    <source>
        <dbReference type="PROSITE" id="PS50104"/>
    </source>
</evidence>
<evidence type="ECO:0000313" key="4">
    <source>
        <dbReference type="Proteomes" id="UP000604475"/>
    </source>
</evidence>
<feature type="compositionally biased region" description="Low complexity" evidence="1">
    <location>
        <begin position="12"/>
        <end position="26"/>
    </location>
</feature>
<name>A0A937UM65_9ACTN</name>
<dbReference type="Proteomes" id="UP000604475">
    <property type="component" value="Unassembled WGS sequence"/>
</dbReference>
<dbReference type="PANTHER" id="PTHR46082">
    <property type="entry name" value="ATP/GTP-BINDING PROTEIN-RELATED"/>
    <property type="match status" value="1"/>
</dbReference>
<dbReference type="Gene3D" id="3.40.50.10140">
    <property type="entry name" value="Toll/interleukin-1 receptor homology (TIR) domain"/>
    <property type="match status" value="1"/>
</dbReference>
<dbReference type="SUPFAM" id="SSF52540">
    <property type="entry name" value="P-loop containing nucleoside triphosphate hydrolases"/>
    <property type="match status" value="1"/>
</dbReference>
<feature type="region of interest" description="Disordered" evidence="1">
    <location>
        <begin position="1"/>
        <end position="35"/>
    </location>
</feature>
<comment type="caution">
    <text evidence="3">The sequence shown here is derived from an EMBL/GenBank/DDBJ whole genome shotgun (WGS) entry which is preliminary data.</text>
</comment>
<reference evidence="3" key="1">
    <citation type="submission" date="2020-12" db="EMBL/GenBank/DDBJ databases">
        <title>Genomic characterization of non-nitrogen-fixing Frankia strains.</title>
        <authorList>
            <person name="Carlos-Shanley C."/>
            <person name="Guerra T."/>
            <person name="Hahn D."/>
        </authorList>
    </citation>
    <scope>NUCLEOTIDE SEQUENCE</scope>
    <source>
        <strain evidence="3">CN6</strain>
    </source>
</reference>
<dbReference type="InterPro" id="IPR000157">
    <property type="entry name" value="TIR_dom"/>
</dbReference>
<evidence type="ECO:0000313" key="3">
    <source>
        <dbReference type="EMBL" id="MBL7628574.1"/>
    </source>
</evidence>
<dbReference type="Pfam" id="PF13424">
    <property type="entry name" value="TPR_12"/>
    <property type="match status" value="4"/>
</dbReference>
<keyword evidence="4" id="KW-1185">Reference proteome</keyword>
<gene>
    <name evidence="3" type="ORF">I7412_15725</name>
</gene>
<dbReference type="NCBIfam" id="NF040586">
    <property type="entry name" value="FxSxx_TPR"/>
    <property type="match status" value="1"/>
</dbReference>